<feature type="binding site" evidence="4">
    <location>
        <position position="338"/>
    </location>
    <ligand>
        <name>S-adenosyl-L-methionine</name>
        <dbReference type="ChEBI" id="CHEBI:59789"/>
    </ligand>
</feature>
<dbReference type="Pfam" id="PF01938">
    <property type="entry name" value="TRAM"/>
    <property type="match status" value="1"/>
</dbReference>
<accession>A0ABT2PW55</accession>
<comment type="caution">
    <text evidence="7">The sequence shown here is derived from an EMBL/GenBank/DDBJ whole genome shotgun (WGS) entry which is preliminary data.</text>
</comment>
<dbReference type="PROSITE" id="PS50926">
    <property type="entry name" value="TRAM"/>
    <property type="match status" value="1"/>
</dbReference>
<proteinExistence type="inferred from homology"/>
<sequence length="453" mass="51533">MENKLPIGQRLTTEIQKIGINGEGIGYYNRKAIFVDFALPKEEVEVEITADFDTYYKANLVQIIKKSPSRVEPFCPVYHECGGCQLQHLAYDETLALKRELIIQAIRRYVKTKVSLDLIKPTIASNPNTHYRNKASLPLQYKFGKNIIGMYKPNSNHLVEIKDCPIQEQDINKFYTLILNQMDKRKILAYNNTSKTGTVRFIIIRRAEATAQIQVTFILYKEDPEIVELGKYLVEKFKEIVSVYRVINDDLKSREFFTKNTNLIAGTEAINEVLNDVVFSLKPDAFFQLNTKQADVLYNKVIELGQFKPTDIVIDAYSGIAPIAQYVAPHVKRVYAIESVEASIQSAKDTIIQNTHKNIDLLKGDVVEVLNKKKDIPVDVIVFDPPRTGLGEKVTAFLLKKKPKKIIYISCNPSTLAKDLDVLTQAYTIKSIEPIDMFPFTSHVETVVLMSMV</sequence>
<evidence type="ECO:0000256" key="4">
    <source>
        <dbReference type="PROSITE-ProRule" id="PRU01024"/>
    </source>
</evidence>
<dbReference type="Gene3D" id="3.40.50.150">
    <property type="entry name" value="Vaccinia Virus protein VP39"/>
    <property type="match status" value="1"/>
</dbReference>
<name>A0ABT2PW55_9MOLU</name>
<feature type="binding site" evidence="4">
    <location>
        <position position="288"/>
    </location>
    <ligand>
        <name>S-adenosyl-L-methionine</name>
        <dbReference type="ChEBI" id="CHEBI:59789"/>
    </ligand>
</feature>
<dbReference type="SUPFAM" id="SSF53335">
    <property type="entry name" value="S-adenosyl-L-methionine-dependent methyltransferases"/>
    <property type="match status" value="1"/>
</dbReference>
<feature type="binding site" evidence="4">
    <location>
        <position position="384"/>
    </location>
    <ligand>
        <name>S-adenosyl-L-methionine</name>
        <dbReference type="ChEBI" id="CHEBI:59789"/>
    </ligand>
</feature>
<dbReference type="Gene3D" id="2.40.50.1070">
    <property type="match status" value="1"/>
</dbReference>
<evidence type="ECO:0000256" key="5">
    <source>
        <dbReference type="PROSITE-ProRule" id="PRU10015"/>
    </source>
</evidence>
<feature type="binding site" evidence="4">
    <location>
        <position position="317"/>
    </location>
    <ligand>
        <name>S-adenosyl-L-methionine</name>
        <dbReference type="ChEBI" id="CHEBI:59789"/>
    </ligand>
</feature>
<dbReference type="NCBIfam" id="TIGR00479">
    <property type="entry name" value="rumA"/>
    <property type="match status" value="1"/>
</dbReference>
<feature type="active site" evidence="5">
    <location>
        <position position="411"/>
    </location>
</feature>
<dbReference type="SUPFAM" id="SSF50249">
    <property type="entry name" value="Nucleic acid-binding proteins"/>
    <property type="match status" value="1"/>
</dbReference>
<dbReference type="CDD" id="cd02440">
    <property type="entry name" value="AdoMet_MTases"/>
    <property type="match status" value="1"/>
</dbReference>
<dbReference type="InterPro" id="IPR012340">
    <property type="entry name" value="NA-bd_OB-fold"/>
</dbReference>
<evidence type="ECO:0000256" key="3">
    <source>
        <dbReference type="ARBA" id="ARBA00022691"/>
    </source>
</evidence>
<dbReference type="InterPro" id="IPR030390">
    <property type="entry name" value="MeTrfase_TrmA_AS"/>
</dbReference>
<keyword evidence="2 4" id="KW-0808">Transferase</keyword>
<dbReference type="InterPro" id="IPR010280">
    <property type="entry name" value="U5_MeTrfase_fam"/>
</dbReference>
<dbReference type="InterPro" id="IPR029063">
    <property type="entry name" value="SAM-dependent_MTases_sf"/>
</dbReference>
<feature type="active site" description="Nucleophile" evidence="4">
    <location>
        <position position="411"/>
    </location>
</feature>
<evidence type="ECO:0000313" key="7">
    <source>
        <dbReference type="EMBL" id="MCU0105189.1"/>
    </source>
</evidence>
<dbReference type="EC" id="2.1.1.190" evidence="7"/>
<dbReference type="GO" id="GO:0008168">
    <property type="term" value="F:methyltransferase activity"/>
    <property type="evidence" value="ECO:0007669"/>
    <property type="project" value="UniProtKB-KW"/>
</dbReference>
<keyword evidence="1 4" id="KW-0489">Methyltransferase</keyword>
<dbReference type="PANTHER" id="PTHR11061">
    <property type="entry name" value="RNA M5U METHYLTRANSFERASE"/>
    <property type="match status" value="1"/>
</dbReference>
<dbReference type="InterPro" id="IPR002792">
    <property type="entry name" value="TRAM_dom"/>
</dbReference>
<dbReference type="PANTHER" id="PTHR11061:SF30">
    <property type="entry name" value="TRNA (URACIL(54)-C(5))-METHYLTRANSFERASE"/>
    <property type="match status" value="1"/>
</dbReference>
<dbReference type="PROSITE" id="PS01230">
    <property type="entry name" value="TRMA_1"/>
    <property type="match status" value="1"/>
</dbReference>
<gene>
    <name evidence="7" type="primary">rlmD</name>
    <name evidence="7" type="ORF">N7603_05915</name>
</gene>
<protein>
    <submittedName>
        <fullName evidence="7">23S rRNA (Uracil(1939)-C(5))-methyltransferase RlmD</fullName>
        <ecNumber evidence="7">2.1.1.190</ecNumber>
    </submittedName>
</protein>
<dbReference type="Proteomes" id="UP001209076">
    <property type="component" value="Unassembled WGS sequence"/>
</dbReference>
<dbReference type="Gene3D" id="2.40.50.140">
    <property type="entry name" value="Nucleic acid-binding proteins"/>
    <property type="match status" value="1"/>
</dbReference>
<organism evidence="7 8">
    <name type="scientific">Paracholeplasma vituli</name>
    <dbReference type="NCBI Taxonomy" id="69473"/>
    <lineage>
        <taxon>Bacteria</taxon>
        <taxon>Bacillati</taxon>
        <taxon>Mycoplasmatota</taxon>
        <taxon>Mollicutes</taxon>
        <taxon>Acholeplasmatales</taxon>
        <taxon>Acholeplasmataceae</taxon>
        <taxon>Paracholeplasma</taxon>
    </lineage>
</organism>
<dbReference type="RefSeq" id="WP_262096461.1">
    <property type="nucleotide sequence ID" value="NZ_JAOEGN010000010.1"/>
</dbReference>
<evidence type="ECO:0000256" key="1">
    <source>
        <dbReference type="ARBA" id="ARBA00022603"/>
    </source>
</evidence>
<evidence type="ECO:0000259" key="6">
    <source>
        <dbReference type="PROSITE" id="PS50926"/>
    </source>
</evidence>
<dbReference type="GO" id="GO:0032259">
    <property type="term" value="P:methylation"/>
    <property type="evidence" value="ECO:0007669"/>
    <property type="project" value="UniProtKB-KW"/>
</dbReference>
<keyword evidence="8" id="KW-1185">Reference proteome</keyword>
<evidence type="ECO:0000313" key="8">
    <source>
        <dbReference type="Proteomes" id="UP001209076"/>
    </source>
</evidence>
<comment type="similarity">
    <text evidence="4">Belongs to the class I-like SAM-binding methyltransferase superfamily. RNA M5U methyltransferase family.</text>
</comment>
<dbReference type="PROSITE" id="PS51687">
    <property type="entry name" value="SAM_MT_RNA_M5U"/>
    <property type="match status" value="1"/>
</dbReference>
<dbReference type="Pfam" id="PF05958">
    <property type="entry name" value="tRNA_U5-meth_tr"/>
    <property type="match status" value="1"/>
</dbReference>
<evidence type="ECO:0000256" key="2">
    <source>
        <dbReference type="ARBA" id="ARBA00022679"/>
    </source>
</evidence>
<keyword evidence="3 4" id="KW-0949">S-adenosyl-L-methionine</keyword>
<reference evidence="8" key="1">
    <citation type="submission" date="2023-07" db="EMBL/GenBank/DDBJ databases">
        <title>Novel Mycoplasma species identified in domestic and wild animals.</title>
        <authorList>
            <person name="Volokhov D.V."/>
            <person name="Furtak V.A."/>
            <person name="Zagorodnyaya T.A."/>
        </authorList>
    </citation>
    <scope>NUCLEOTIDE SEQUENCE [LARGE SCALE GENOMIC DNA]</scope>
    <source>
        <strain evidence="8">92-19</strain>
    </source>
</reference>
<feature type="domain" description="TRAM" evidence="6">
    <location>
        <begin position="4"/>
        <end position="62"/>
    </location>
</feature>
<dbReference type="EMBL" id="JAOEGN010000010">
    <property type="protein sequence ID" value="MCU0105189.1"/>
    <property type="molecule type" value="Genomic_DNA"/>
</dbReference>